<accession>A0ABR4EZ09</accession>
<dbReference type="EMBL" id="JBAWTH010000019">
    <property type="protein sequence ID" value="KAL2287677.1"/>
    <property type="molecule type" value="Genomic_DNA"/>
</dbReference>
<evidence type="ECO:0000313" key="3">
    <source>
        <dbReference type="Proteomes" id="UP001600888"/>
    </source>
</evidence>
<dbReference type="EMBL" id="JBAWTH010000019">
    <property type="protein sequence ID" value="KAL2287675.1"/>
    <property type="molecule type" value="Genomic_DNA"/>
</dbReference>
<dbReference type="Pfam" id="PF14737">
    <property type="entry name" value="DUF4470"/>
    <property type="match status" value="1"/>
</dbReference>
<feature type="domain" description="DUF4470" evidence="1">
    <location>
        <begin position="176"/>
        <end position="242"/>
    </location>
</feature>
<proteinExistence type="predicted"/>
<sequence length="891" mass="101133">MAPNTAEKARLQGNELYKACRISDAIKAYKVAAALAPSDPAPLSNLSAAFFEAGDYENCVHFGTKALTLLEAEAEDDSRKGKLLARLAKAELHRCMPDEAKSLLGRLAPGQETKALQDAAERTCIATACAGSTSSKESLRETLLQLPRYKPHLTGEADYFSVGHDLPESQYGKTLQQTTKEAKVVSFLFCGIGDARNMFQTMASYCLLGSNPDQRLHCTILDHKPAVLARDLIIFALLDEVAQTGFSLHTMSKLSPEKRLHIKDALSVMSYIYLTQVMPAYAWERLQKTIKRLLDAFERHEQAIPWAYVPSVVHQSVSRALLSWQADPTGPYATQRFRHLTYDQNMEQGLGAEQTDCLPELKLDHRLYRDFQIALPGAHILKEQDPELARMLSAYRKSRSDTQAKRRISEHIDRTWRSNMTLVDVDWENDKAEDEERQTPDVGFTPFAVANSLGTAFNGIPALSPQPGDTVLTHAELFWLMTIDAISSLRDRLMVEVRLGEMADVLERTRYQALERSAAHEWPRKYSVIHMSNIPDYVGGPLTSFLYGSPLLEQGRGTGLTSCVLRNPPQWKTIDHFLAEYLHMYDRNLIRSHFHLKLSADTPVEEDGLMGLPFALMDYVRWERIEPRKMTFEQLMPKPRLTHWLHALFLKICLPNPRRKHDFTLVYAPLNLTVFLRLLVHVAELGYPAHWLSALLTALLEGEITTTARAPRRVVLRPEDVDKMHPSHKVCTKPWVLELATLLSLWQGVLPFGLLAPARLVPPPRNVVEYTVMFPPFRTEFPNVPHFMLVLYDEVRFGKPPKELRSLLLDDETGEDGLASERAGAVRVLTTFRWTAKDQSVTFWMHEDAYDGMVADNWRLYLWRTDSWERVSEALDLRKAQVRKNSVLGTA</sequence>
<protein>
    <recommendedName>
        <fullName evidence="1">DUF4470 domain-containing protein</fullName>
    </recommendedName>
</protein>
<dbReference type="Proteomes" id="UP001600888">
    <property type="component" value="Unassembled WGS sequence"/>
</dbReference>
<dbReference type="InterPro" id="IPR011990">
    <property type="entry name" value="TPR-like_helical_dom_sf"/>
</dbReference>
<evidence type="ECO:0000259" key="1">
    <source>
        <dbReference type="Pfam" id="PF14737"/>
    </source>
</evidence>
<dbReference type="SUPFAM" id="SSF48452">
    <property type="entry name" value="TPR-like"/>
    <property type="match status" value="1"/>
</dbReference>
<organism evidence="2 3">
    <name type="scientific">Diaporthe vaccinii</name>
    <dbReference type="NCBI Taxonomy" id="105482"/>
    <lineage>
        <taxon>Eukaryota</taxon>
        <taxon>Fungi</taxon>
        <taxon>Dikarya</taxon>
        <taxon>Ascomycota</taxon>
        <taxon>Pezizomycotina</taxon>
        <taxon>Sordariomycetes</taxon>
        <taxon>Sordariomycetidae</taxon>
        <taxon>Diaporthales</taxon>
        <taxon>Diaporthaceae</taxon>
        <taxon>Diaporthe</taxon>
        <taxon>Diaporthe eres species complex</taxon>
    </lineage>
</organism>
<comment type="caution">
    <text evidence="2">The sequence shown here is derived from an EMBL/GenBank/DDBJ whole genome shotgun (WGS) entry which is preliminary data.</text>
</comment>
<dbReference type="EMBL" id="JBAWTH010000019">
    <property type="protein sequence ID" value="KAL2287673.1"/>
    <property type="molecule type" value="Genomic_DNA"/>
</dbReference>
<dbReference type="EMBL" id="JBAWTH010000019">
    <property type="protein sequence ID" value="KAL2287672.1"/>
    <property type="molecule type" value="Genomic_DNA"/>
</dbReference>
<dbReference type="EMBL" id="JBAWTH010000019">
    <property type="protein sequence ID" value="KAL2287676.1"/>
    <property type="molecule type" value="Genomic_DNA"/>
</dbReference>
<name>A0ABR4EZ09_9PEZI</name>
<gene>
    <name evidence="2" type="ORF">FJTKL_05049</name>
</gene>
<keyword evidence="3" id="KW-1185">Reference proteome</keyword>
<dbReference type="Gene3D" id="1.25.40.10">
    <property type="entry name" value="Tetratricopeptide repeat domain"/>
    <property type="match status" value="1"/>
</dbReference>
<dbReference type="InterPro" id="IPR027974">
    <property type="entry name" value="DUF4470"/>
</dbReference>
<reference evidence="2 3" key="1">
    <citation type="submission" date="2024-03" db="EMBL/GenBank/DDBJ databases">
        <title>A high-quality draft genome sequence of Diaporthe vaccinii, a causative agent of upright dieback and viscid rot disease in cranberry plants.</title>
        <authorList>
            <person name="Sarrasin M."/>
            <person name="Lang B.F."/>
            <person name="Burger G."/>
        </authorList>
    </citation>
    <scope>NUCLEOTIDE SEQUENCE [LARGE SCALE GENOMIC DNA]</scope>
    <source>
        <strain evidence="2 3">IS7</strain>
    </source>
</reference>
<evidence type="ECO:0000313" key="2">
    <source>
        <dbReference type="EMBL" id="KAL2287672.1"/>
    </source>
</evidence>